<dbReference type="InterPro" id="IPR050572">
    <property type="entry name" value="Fe-S_Ferredoxin"/>
</dbReference>
<dbReference type="Gene3D" id="3.30.70.20">
    <property type="match status" value="2"/>
</dbReference>
<evidence type="ECO:0000256" key="4">
    <source>
        <dbReference type="ARBA" id="ARBA00023004"/>
    </source>
</evidence>
<dbReference type="SUPFAM" id="SSF54862">
    <property type="entry name" value="4Fe-4S ferredoxins"/>
    <property type="match status" value="1"/>
</dbReference>
<keyword evidence="2" id="KW-0479">Metal-binding</keyword>
<accession>A0A1G9APD6</accession>
<dbReference type="PROSITE" id="PS51379">
    <property type="entry name" value="4FE4S_FER_2"/>
    <property type="match status" value="3"/>
</dbReference>
<evidence type="ECO:0000256" key="3">
    <source>
        <dbReference type="ARBA" id="ARBA00022737"/>
    </source>
</evidence>
<dbReference type="EMBL" id="FNEK01000036">
    <property type="protein sequence ID" value="SDK29101.1"/>
    <property type="molecule type" value="Genomic_DNA"/>
</dbReference>
<keyword evidence="5" id="KW-0411">Iron-sulfur</keyword>
<evidence type="ECO:0000256" key="1">
    <source>
        <dbReference type="ARBA" id="ARBA00022485"/>
    </source>
</evidence>
<dbReference type="AlphaFoldDB" id="A0A1G9APD6"/>
<evidence type="ECO:0000313" key="8">
    <source>
        <dbReference type="Proteomes" id="UP000199382"/>
    </source>
</evidence>
<keyword evidence="8" id="KW-1185">Reference proteome</keyword>
<dbReference type="InterPro" id="IPR017896">
    <property type="entry name" value="4Fe4S_Fe-S-bd"/>
</dbReference>
<evidence type="ECO:0000256" key="5">
    <source>
        <dbReference type="ARBA" id="ARBA00023014"/>
    </source>
</evidence>
<proteinExistence type="predicted"/>
<dbReference type="PANTHER" id="PTHR43687">
    <property type="entry name" value="ADENYLYLSULFATE REDUCTASE, BETA SUBUNIT"/>
    <property type="match status" value="1"/>
</dbReference>
<dbReference type="InterPro" id="IPR004496">
    <property type="entry name" value="NapF"/>
</dbReference>
<gene>
    <name evidence="7" type="ORF">SAMN04488026_103649</name>
</gene>
<feature type="domain" description="4Fe-4S ferredoxin-type" evidence="6">
    <location>
        <begin position="25"/>
        <end position="56"/>
    </location>
</feature>
<organism evidence="7 8">
    <name type="scientific">Aliiruegeria lutimaris</name>
    <dbReference type="NCBI Taxonomy" id="571298"/>
    <lineage>
        <taxon>Bacteria</taxon>
        <taxon>Pseudomonadati</taxon>
        <taxon>Pseudomonadota</taxon>
        <taxon>Alphaproteobacteria</taxon>
        <taxon>Rhodobacterales</taxon>
        <taxon>Roseobacteraceae</taxon>
        <taxon>Aliiruegeria</taxon>
    </lineage>
</organism>
<reference evidence="7 8" key="1">
    <citation type="submission" date="2016-10" db="EMBL/GenBank/DDBJ databases">
        <authorList>
            <person name="de Groot N.N."/>
        </authorList>
    </citation>
    <scope>NUCLEOTIDE SEQUENCE [LARGE SCALE GENOMIC DNA]</scope>
    <source>
        <strain evidence="7 8">DSM 25294</strain>
    </source>
</reference>
<dbReference type="PANTHER" id="PTHR43687:SF1">
    <property type="entry name" value="FERREDOXIN III"/>
    <property type="match status" value="1"/>
</dbReference>
<evidence type="ECO:0000259" key="6">
    <source>
        <dbReference type="PROSITE" id="PS51379"/>
    </source>
</evidence>
<feature type="domain" description="4Fe-4S ferredoxin-type" evidence="6">
    <location>
        <begin position="131"/>
        <end position="160"/>
    </location>
</feature>
<dbReference type="CDD" id="cd10564">
    <property type="entry name" value="NapF_like"/>
    <property type="match status" value="1"/>
</dbReference>
<sequence length="169" mass="17828">MATSTNRRNFLRAKFHIADLPRPPGAVGISRFSGLCDGCGDCLDACPEGILRKDSQGLAVLDLKSGACSFCGDCIQACQTGALTEEARADWDWVARIQGGCLSLNAVACRTCQDFCDEQAIRFRLEPGGRARPLIDETACTGCGACAAACPAGAIDFARMETNELEATA</sequence>
<dbReference type="Pfam" id="PF12838">
    <property type="entry name" value="Fer4_7"/>
    <property type="match status" value="2"/>
</dbReference>
<dbReference type="OrthoDB" id="9800445at2"/>
<dbReference type="STRING" id="571298.SAMN04488026_103649"/>
<dbReference type="RefSeq" id="WP_093158658.1">
    <property type="nucleotide sequence ID" value="NZ_FNEK01000036.1"/>
</dbReference>
<evidence type="ECO:0000256" key="2">
    <source>
        <dbReference type="ARBA" id="ARBA00022723"/>
    </source>
</evidence>
<dbReference type="PROSITE" id="PS00198">
    <property type="entry name" value="4FE4S_FER_1"/>
    <property type="match status" value="2"/>
</dbReference>
<name>A0A1G9APD6_9RHOB</name>
<dbReference type="GO" id="GO:0051539">
    <property type="term" value="F:4 iron, 4 sulfur cluster binding"/>
    <property type="evidence" value="ECO:0007669"/>
    <property type="project" value="UniProtKB-KW"/>
</dbReference>
<dbReference type="Proteomes" id="UP000199382">
    <property type="component" value="Unassembled WGS sequence"/>
</dbReference>
<dbReference type="GO" id="GO:0046872">
    <property type="term" value="F:metal ion binding"/>
    <property type="evidence" value="ECO:0007669"/>
    <property type="project" value="UniProtKB-KW"/>
</dbReference>
<keyword evidence="1" id="KW-0004">4Fe-4S</keyword>
<evidence type="ECO:0000313" key="7">
    <source>
        <dbReference type="EMBL" id="SDK29101.1"/>
    </source>
</evidence>
<dbReference type="InterPro" id="IPR017900">
    <property type="entry name" value="4Fe4S_Fe_S_CS"/>
</dbReference>
<keyword evidence="4" id="KW-0408">Iron</keyword>
<feature type="domain" description="4Fe-4S ferredoxin-type" evidence="6">
    <location>
        <begin position="57"/>
        <end position="88"/>
    </location>
</feature>
<keyword evidence="3" id="KW-0677">Repeat</keyword>
<dbReference type="NCBIfam" id="TIGR00402">
    <property type="entry name" value="napF"/>
    <property type="match status" value="1"/>
</dbReference>
<protein>
    <submittedName>
        <fullName evidence="7">Ferredoxin-type protein NapF</fullName>
    </submittedName>
</protein>